<comment type="caution">
    <text evidence="1">The sequence shown here is derived from an EMBL/GenBank/DDBJ whole genome shotgun (WGS) entry which is preliminary data.</text>
</comment>
<organism evidence="1 2">
    <name type="scientific">Candidatus Nomurabacteria bacterium RIFCSPHIGHO2_01_FULL_40_20</name>
    <dbReference type="NCBI Taxonomy" id="1801738"/>
    <lineage>
        <taxon>Bacteria</taxon>
        <taxon>Candidatus Nomuraibacteriota</taxon>
    </lineage>
</organism>
<dbReference type="EMBL" id="MFTO01000012">
    <property type="protein sequence ID" value="OGI63841.1"/>
    <property type="molecule type" value="Genomic_DNA"/>
</dbReference>
<evidence type="ECO:0000313" key="1">
    <source>
        <dbReference type="EMBL" id="OGI63841.1"/>
    </source>
</evidence>
<dbReference type="Proteomes" id="UP000178985">
    <property type="component" value="Unassembled WGS sequence"/>
</dbReference>
<accession>A0A1F6V246</accession>
<proteinExistence type="predicted"/>
<sequence length="97" mass="11095">MEEKMSRQDIVKQPLHSAIERAAREKARIKNALLMYYGQMEESGEHNHIITNNEAQQILGVRSRSQLQSLLRGVYGVGDINDVLEATNLPFSTRSRR</sequence>
<evidence type="ECO:0000313" key="2">
    <source>
        <dbReference type="Proteomes" id="UP000178985"/>
    </source>
</evidence>
<dbReference type="AlphaFoldDB" id="A0A1F6V246"/>
<protein>
    <submittedName>
        <fullName evidence="1">Uncharacterized protein</fullName>
    </submittedName>
</protein>
<reference evidence="1 2" key="1">
    <citation type="journal article" date="2016" name="Nat. Commun.">
        <title>Thousands of microbial genomes shed light on interconnected biogeochemical processes in an aquifer system.</title>
        <authorList>
            <person name="Anantharaman K."/>
            <person name="Brown C.T."/>
            <person name="Hug L.A."/>
            <person name="Sharon I."/>
            <person name="Castelle C.J."/>
            <person name="Probst A.J."/>
            <person name="Thomas B.C."/>
            <person name="Singh A."/>
            <person name="Wilkins M.J."/>
            <person name="Karaoz U."/>
            <person name="Brodie E.L."/>
            <person name="Williams K.H."/>
            <person name="Hubbard S.S."/>
            <person name="Banfield J.F."/>
        </authorList>
    </citation>
    <scope>NUCLEOTIDE SEQUENCE [LARGE SCALE GENOMIC DNA]</scope>
</reference>
<gene>
    <name evidence="1" type="ORF">A2733_00765</name>
</gene>
<name>A0A1F6V246_9BACT</name>